<dbReference type="SUPFAM" id="SSF103473">
    <property type="entry name" value="MFS general substrate transporter"/>
    <property type="match status" value="1"/>
</dbReference>
<comment type="subcellular location">
    <subcellularLocation>
        <location evidence="1">Membrane</location>
        <topology evidence="1">Multi-pass membrane protein</topology>
    </subcellularLocation>
</comment>
<feature type="transmembrane region" description="Helical" evidence="5">
    <location>
        <begin position="258"/>
        <end position="275"/>
    </location>
</feature>
<dbReference type="InterPro" id="IPR005829">
    <property type="entry name" value="Sugar_transporter_CS"/>
</dbReference>
<reference evidence="7" key="1">
    <citation type="submission" date="2022-03" db="EMBL/GenBank/DDBJ databases">
        <authorList>
            <person name="Martin H S."/>
        </authorList>
    </citation>
    <scope>NUCLEOTIDE SEQUENCE</scope>
</reference>
<keyword evidence="2 5" id="KW-0812">Transmembrane</keyword>
<feature type="domain" description="Major facilitator superfamily (MFS) profile" evidence="6">
    <location>
        <begin position="1"/>
        <end position="438"/>
    </location>
</feature>
<dbReference type="PROSITE" id="PS50850">
    <property type="entry name" value="MFS"/>
    <property type="match status" value="1"/>
</dbReference>
<feature type="transmembrane region" description="Helical" evidence="5">
    <location>
        <begin position="410"/>
        <end position="431"/>
    </location>
</feature>
<dbReference type="Pfam" id="PF00083">
    <property type="entry name" value="Sugar_tr"/>
    <property type="match status" value="1"/>
</dbReference>
<dbReference type="EMBL" id="OW152836">
    <property type="protein sequence ID" value="CAH2057390.1"/>
    <property type="molecule type" value="Genomic_DNA"/>
</dbReference>
<feature type="transmembrane region" description="Helical" evidence="5">
    <location>
        <begin position="295"/>
        <end position="313"/>
    </location>
</feature>
<dbReference type="PANTHER" id="PTHR48021:SF33">
    <property type="entry name" value="AT22075P-RELATED"/>
    <property type="match status" value="1"/>
</dbReference>
<evidence type="ECO:0000256" key="5">
    <source>
        <dbReference type="SAM" id="Phobius"/>
    </source>
</evidence>
<evidence type="ECO:0000256" key="2">
    <source>
        <dbReference type="ARBA" id="ARBA00022692"/>
    </source>
</evidence>
<feature type="transmembrane region" description="Helical" evidence="5">
    <location>
        <begin position="114"/>
        <end position="135"/>
    </location>
</feature>
<sequence>MVYTDTVGGSFSEDVNESKVWKRYVVSFFVSLPFFTYGVENDVLTATSKLGPTIENLNVPWSTVAFILSSIVAAPLHCFVINRYGRRVGIYLIVLLQGIVCVPLLIALTDASVIIQGSIAGVATGGLFVVVPIYVREVSSDGMRGVTLALMMLMAAAGNAMKLLLSEDSMLYLMVGFVAIELVVVFLIPESPGFLVMRDKLLDAQLSTAKLVCLKHDQNFVTNEVRLLKEESDRAKSTRNLGLFNIPKHKIWRDQMKIGLLLNTTTILSGCSIFLDQDKALAQLKTDIDPEKMLVPISLLLGGFSCVVLVNFLERKYLLTISYSVMILSMGTLAVYTQADLTVTSLRWVPIVALAILVISYGVVWSLPTVILAEMLNIEIRATAMGVIYVYSQTVRLLHTLTFQYLEDYIGIYTLLYLCACINIFGAIYAISMIPDIKNKSVKQIERQLRRVPILKL</sequence>
<evidence type="ECO:0000256" key="1">
    <source>
        <dbReference type="ARBA" id="ARBA00004141"/>
    </source>
</evidence>
<feature type="transmembrane region" description="Helical" evidence="5">
    <location>
        <begin position="320"/>
        <end position="339"/>
    </location>
</feature>
<evidence type="ECO:0000313" key="7">
    <source>
        <dbReference type="EMBL" id="CAH2057390.1"/>
    </source>
</evidence>
<dbReference type="PANTHER" id="PTHR48021">
    <property type="match status" value="1"/>
</dbReference>
<name>A0ABN8ILG5_9NEOP</name>
<accession>A0ABN8ILG5</accession>
<organism evidence="7 8">
    <name type="scientific">Iphiclides podalirius</name>
    <name type="common">scarce swallowtail</name>
    <dbReference type="NCBI Taxonomy" id="110791"/>
    <lineage>
        <taxon>Eukaryota</taxon>
        <taxon>Metazoa</taxon>
        <taxon>Ecdysozoa</taxon>
        <taxon>Arthropoda</taxon>
        <taxon>Hexapoda</taxon>
        <taxon>Insecta</taxon>
        <taxon>Pterygota</taxon>
        <taxon>Neoptera</taxon>
        <taxon>Endopterygota</taxon>
        <taxon>Lepidoptera</taxon>
        <taxon>Glossata</taxon>
        <taxon>Ditrysia</taxon>
        <taxon>Papilionoidea</taxon>
        <taxon>Papilionidae</taxon>
        <taxon>Papilioninae</taxon>
        <taxon>Iphiclides</taxon>
    </lineage>
</organism>
<feature type="transmembrane region" description="Helical" evidence="5">
    <location>
        <begin position="59"/>
        <end position="81"/>
    </location>
</feature>
<evidence type="ECO:0000256" key="3">
    <source>
        <dbReference type="ARBA" id="ARBA00022989"/>
    </source>
</evidence>
<feature type="transmembrane region" description="Helical" evidence="5">
    <location>
        <begin position="351"/>
        <end position="373"/>
    </location>
</feature>
<dbReference type="Proteomes" id="UP000837857">
    <property type="component" value="Chromosome 24"/>
</dbReference>
<evidence type="ECO:0000313" key="8">
    <source>
        <dbReference type="Proteomes" id="UP000837857"/>
    </source>
</evidence>
<feature type="transmembrane region" description="Helical" evidence="5">
    <location>
        <begin position="21"/>
        <end position="39"/>
    </location>
</feature>
<protein>
    <recommendedName>
        <fullName evidence="6">Major facilitator superfamily (MFS) profile domain-containing protein</fullName>
    </recommendedName>
</protein>
<feature type="transmembrane region" description="Helical" evidence="5">
    <location>
        <begin position="88"/>
        <end position="108"/>
    </location>
</feature>
<keyword evidence="3 5" id="KW-1133">Transmembrane helix</keyword>
<feature type="transmembrane region" description="Helical" evidence="5">
    <location>
        <begin position="147"/>
        <end position="165"/>
    </location>
</feature>
<proteinExistence type="predicted"/>
<dbReference type="InterPro" id="IPR050549">
    <property type="entry name" value="MFS_Trehalose_Transporter"/>
</dbReference>
<dbReference type="InterPro" id="IPR036259">
    <property type="entry name" value="MFS_trans_sf"/>
</dbReference>
<feature type="transmembrane region" description="Helical" evidence="5">
    <location>
        <begin position="171"/>
        <end position="188"/>
    </location>
</feature>
<dbReference type="PROSITE" id="PS00217">
    <property type="entry name" value="SUGAR_TRANSPORT_2"/>
    <property type="match status" value="1"/>
</dbReference>
<evidence type="ECO:0000259" key="6">
    <source>
        <dbReference type="PROSITE" id="PS50850"/>
    </source>
</evidence>
<evidence type="ECO:0000256" key="4">
    <source>
        <dbReference type="ARBA" id="ARBA00023136"/>
    </source>
</evidence>
<dbReference type="InterPro" id="IPR020846">
    <property type="entry name" value="MFS_dom"/>
</dbReference>
<keyword evidence="8" id="KW-1185">Reference proteome</keyword>
<keyword evidence="4 5" id="KW-0472">Membrane</keyword>
<feature type="non-terminal residue" evidence="7">
    <location>
        <position position="1"/>
    </location>
</feature>
<dbReference type="InterPro" id="IPR005828">
    <property type="entry name" value="MFS_sugar_transport-like"/>
</dbReference>
<dbReference type="Gene3D" id="1.20.1250.20">
    <property type="entry name" value="MFS general substrate transporter like domains"/>
    <property type="match status" value="1"/>
</dbReference>
<gene>
    <name evidence="7" type="ORF">IPOD504_LOCUS10208</name>
</gene>